<accession>A0A6A5BXE2</accession>
<keyword evidence="4" id="KW-1185">Reference proteome</keyword>
<comment type="caution">
    <text evidence="3">The sequence shown here is derived from an EMBL/GenBank/DDBJ whole genome shotgun (WGS) entry which is preliminary data.</text>
</comment>
<gene>
    <name evidence="3" type="ORF">FDP41_001179</name>
</gene>
<dbReference type="OrthoDB" id="415532at2759"/>
<dbReference type="RefSeq" id="XP_044564739.1">
    <property type="nucleotide sequence ID" value="XM_044702237.1"/>
</dbReference>
<dbReference type="VEuPathDB" id="AmoebaDB:FDP41_001179"/>
<sequence length="551" mass="64851">MPRITKFKKPKLNRSRYNEHQTLEENNHPNEDDGSSQQQELEDLSPTTRAVQISPKDVDSIVMNVIQKFEWKVKLELWEGKWKEECHQQGISKASVDVAFEILRDIVHQGRGAKDCCGCCGANPHPMKDDDNYGDEEDPEYVDSEDETEEEENTRMNHFGGYDDDEEVRYSRSTRFCECPCQRCAYKPPAFSGEAVIEDDIIPPELKERLKTQMSRLENVPEDKKDWHPGSNHQVLDLIHPSLYCFVENVSVSNKEMEKEEEKPKTHWWRPQLEEKPKTNRCQWLPAEFEIEDDKVTRISSYINNLDEIDHKDLYQTIQEIFSNFLPLLSSVINFNDRLQVIVKAANIIVSPDKPFYSGGTFHTEGMEYEHIAATCIYYYQSENVKDSYLEFRESISEPYYYGQDNVKQCYDMYGLHDGDLQFRSLGAIETKENRCIVFPNTAQHRVRHFFPENPLLPAVRKILVFFVVDPNHPIISTQNVDIQRMDFLINKYFILNKLLPFHMVHKILSFLPHFTRAEALKYREDLMNQRKFFVNEQNEEVEREFSLCEH</sequence>
<evidence type="ECO:0000313" key="3">
    <source>
        <dbReference type="EMBL" id="KAF0980026.1"/>
    </source>
</evidence>
<feature type="domain" description="DUF4246" evidence="2">
    <location>
        <begin position="195"/>
        <end position="333"/>
    </location>
</feature>
<dbReference type="Pfam" id="PF14033">
    <property type="entry name" value="DUF4246"/>
    <property type="match status" value="2"/>
</dbReference>
<dbReference type="AlphaFoldDB" id="A0A6A5BXE2"/>
<feature type="compositionally biased region" description="Basic residues" evidence="1">
    <location>
        <begin position="1"/>
        <end position="14"/>
    </location>
</feature>
<reference evidence="3 4" key="1">
    <citation type="journal article" date="2019" name="Sci. Rep.">
        <title>Nanopore sequencing improves the draft genome of the human pathogenic amoeba Naegleria fowleri.</title>
        <authorList>
            <person name="Liechti N."/>
            <person name="Schurch N."/>
            <person name="Bruggmann R."/>
            <person name="Wittwer M."/>
        </authorList>
    </citation>
    <scope>NUCLEOTIDE SEQUENCE [LARGE SCALE GENOMIC DNA]</scope>
    <source>
        <strain evidence="3 4">ATCC 30894</strain>
    </source>
</reference>
<dbReference type="GeneID" id="68108397"/>
<dbReference type="Proteomes" id="UP000444721">
    <property type="component" value="Unassembled WGS sequence"/>
</dbReference>
<evidence type="ECO:0000313" key="4">
    <source>
        <dbReference type="Proteomes" id="UP000444721"/>
    </source>
</evidence>
<proteinExistence type="predicted"/>
<dbReference type="PANTHER" id="PTHR33119:SF1">
    <property type="entry name" value="FE2OG DIOXYGENASE DOMAIN-CONTAINING PROTEIN"/>
    <property type="match status" value="1"/>
</dbReference>
<feature type="region of interest" description="Disordered" evidence="1">
    <location>
        <begin position="127"/>
        <end position="162"/>
    </location>
</feature>
<protein>
    <recommendedName>
        <fullName evidence="2">DUF4246 domain-containing protein</fullName>
    </recommendedName>
</protein>
<feature type="compositionally biased region" description="Acidic residues" evidence="1">
    <location>
        <begin position="132"/>
        <end position="152"/>
    </location>
</feature>
<dbReference type="VEuPathDB" id="AmoebaDB:NF0108180"/>
<feature type="compositionally biased region" description="Polar residues" evidence="1">
    <location>
        <begin position="35"/>
        <end position="49"/>
    </location>
</feature>
<dbReference type="EMBL" id="VFQX01000022">
    <property type="protein sequence ID" value="KAF0980026.1"/>
    <property type="molecule type" value="Genomic_DNA"/>
</dbReference>
<dbReference type="InterPro" id="IPR025340">
    <property type="entry name" value="DUF4246"/>
</dbReference>
<dbReference type="OMA" id="QDRHEFI"/>
<feature type="region of interest" description="Disordered" evidence="1">
    <location>
        <begin position="1"/>
        <end position="49"/>
    </location>
</feature>
<dbReference type="VEuPathDB" id="AmoebaDB:NfTy_048800"/>
<name>A0A6A5BXE2_NAEFO</name>
<feature type="compositionally biased region" description="Basic and acidic residues" evidence="1">
    <location>
        <begin position="16"/>
        <end position="31"/>
    </location>
</feature>
<evidence type="ECO:0000259" key="2">
    <source>
        <dbReference type="Pfam" id="PF14033"/>
    </source>
</evidence>
<feature type="domain" description="DUF4246" evidence="2">
    <location>
        <begin position="335"/>
        <end position="489"/>
    </location>
</feature>
<dbReference type="InterPro" id="IPR049192">
    <property type="entry name" value="DUF4246_C"/>
</dbReference>
<evidence type="ECO:0000256" key="1">
    <source>
        <dbReference type="SAM" id="MobiDB-lite"/>
    </source>
</evidence>
<organism evidence="3 4">
    <name type="scientific">Naegleria fowleri</name>
    <name type="common">Brain eating amoeba</name>
    <dbReference type="NCBI Taxonomy" id="5763"/>
    <lineage>
        <taxon>Eukaryota</taxon>
        <taxon>Discoba</taxon>
        <taxon>Heterolobosea</taxon>
        <taxon>Tetramitia</taxon>
        <taxon>Eutetramitia</taxon>
        <taxon>Vahlkampfiidae</taxon>
        <taxon>Naegleria</taxon>
    </lineage>
</organism>
<dbReference type="PANTHER" id="PTHR33119">
    <property type="entry name" value="IFI3P"/>
    <property type="match status" value="1"/>
</dbReference>